<feature type="domain" description="EAL" evidence="1">
    <location>
        <begin position="329"/>
        <end position="581"/>
    </location>
</feature>
<dbReference type="HOGENOM" id="CLU_000445_70_50_6"/>
<comment type="caution">
    <text evidence="2">The sequence shown here is derived from an EMBL/GenBank/DDBJ whole genome shotgun (WGS) entry which is preliminary data.</text>
</comment>
<sequence>MIHRDTAPRVCWRASSSSVISTEELTPLDENDSKRVLLLARSGGNREQLLAHLQRRYEVIEPDEAALSLAPFDLAVVEATSFWQWRQHLMEAKRREEPVFLPVMLVLSQRDVRHKLNAFWDVVDEFVVAPIKRHEFTERAAMLLRTRQLALTQRAHLAYLANHDRATDLPNKHLFMDRLINAVRDAAVLDTRLYLTVIHIPLTRIMKSLGHHGLERAAIACSVRIKALLAEELSLARLTTEEWGLIPRPGTSMDVVLELCRRIQVLAEEPITVLGEHIHISPRIGIGVYPDDAANAANTLDCAIAALSQAKAEQPVFYSRTVQHQALRHIRTEARLYQALDEAQFELWYQPQVHLSDRRPVGVEALIRWRLPSGVLVPPKDFMAVAETTGLIRDIDRWVLDRACEAMRRWRNTGNAPERISVNVSAEDIKAADFTEMIVRTLDQHQLPPPTLELELTETTLFEISDKNLTKLNTLREYGVSVAIDDFGTGYSSLSYLHRLPITTLKIDKAFVDDVTHNLTNQAITRTIVWLAKNFNLEVVAEGIETVEQARYLKSLEVHTGQGFLYGRPAPETLLRQRFCE</sequence>
<dbReference type="InterPro" id="IPR029787">
    <property type="entry name" value="Nucleotide_cyclase"/>
</dbReference>
<dbReference type="GO" id="GO:0071111">
    <property type="term" value="F:cyclic-guanylate-specific phosphodiesterase activity"/>
    <property type="evidence" value="ECO:0007669"/>
    <property type="project" value="InterPro"/>
</dbReference>
<dbReference type="AlphaFoldDB" id="A4BTP2"/>
<dbReference type="InterPro" id="IPR001633">
    <property type="entry name" value="EAL_dom"/>
</dbReference>
<dbReference type="RefSeq" id="WP_004999828.1">
    <property type="nucleotide sequence ID" value="NZ_CH672427.1"/>
</dbReference>
<gene>
    <name evidence="2" type="ORF">NB231_03737</name>
</gene>
<dbReference type="Gene3D" id="3.30.70.270">
    <property type="match status" value="1"/>
</dbReference>
<evidence type="ECO:0000259" key="1">
    <source>
        <dbReference type="PROSITE" id="PS50883"/>
    </source>
</evidence>
<dbReference type="InterPro" id="IPR050706">
    <property type="entry name" value="Cyclic-di-GMP_PDE-like"/>
</dbReference>
<evidence type="ECO:0000313" key="3">
    <source>
        <dbReference type="Proteomes" id="UP000003374"/>
    </source>
</evidence>
<dbReference type="OrthoDB" id="9816034at2"/>
<keyword evidence="3" id="KW-1185">Reference proteome</keyword>
<dbReference type="InterPro" id="IPR043128">
    <property type="entry name" value="Rev_trsase/Diguanyl_cyclase"/>
</dbReference>
<dbReference type="SMART" id="SM00267">
    <property type="entry name" value="GGDEF"/>
    <property type="match status" value="1"/>
</dbReference>
<name>A4BTP2_9GAMM</name>
<dbReference type="SMART" id="SM00052">
    <property type="entry name" value="EAL"/>
    <property type="match status" value="1"/>
</dbReference>
<dbReference type="Proteomes" id="UP000003374">
    <property type="component" value="Unassembled WGS sequence"/>
</dbReference>
<dbReference type="eggNOG" id="COG5001">
    <property type="taxonomic scope" value="Bacteria"/>
</dbReference>
<dbReference type="CDD" id="cd01948">
    <property type="entry name" value="EAL"/>
    <property type="match status" value="1"/>
</dbReference>
<dbReference type="SUPFAM" id="SSF141868">
    <property type="entry name" value="EAL domain-like"/>
    <property type="match status" value="1"/>
</dbReference>
<dbReference type="InterPro" id="IPR035919">
    <property type="entry name" value="EAL_sf"/>
</dbReference>
<dbReference type="SUPFAM" id="SSF55073">
    <property type="entry name" value="Nucleotide cyclase"/>
    <property type="match status" value="1"/>
</dbReference>
<dbReference type="EMBL" id="AAOF01000015">
    <property type="protein sequence ID" value="EAR20856.1"/>
    <property type="molecule type" value="Genomic_DNA"/>
</dbReference>
<evidence type="ECO:0000313" key="2">
    <source>
        <dbReference type="EMBL" id="EAR20856.1"/>
    </source>
</evidence>
<reference evidence="2 3" key="1">
    <citation type="submission" date="2006-02" db="EMBL/GenBank/DDBJ databases">
        <authorList>
            <person name="Waterbury J."/>
            <person name="Ferriera S."/>
            <person name="Johnson J."/>
            <person name="Kravitz S."/>
            <person name="Halpern A."/>
            <person name="Remington K."/>
            <person name="Beeson K."/>
            <person name="Tran B."/>
            <person name="Rogers Y.-H."/>
            <person name="Friedman R."/>
            <person name="Venter J.C."/>
        </authorList>
    </citation>
    <scope>NUCLEOTIDE SEQUENCE [LARGE SCALE GENOMIC DNA]</scope>
    <source>
        <strain evidence="2 3">Nb-231</strain>
    </source>
</reference>
<dbReference type="PANTHER" id="PTHR33121:SF79">
    <property type="entry name" value="CYCLIC DI-GMP PHOSPHODIESTERASE PDED-RELATED"/>
    <property type="match status" value="1"/>
</dbReference>
<accession>A4BTP2</accession>
<dbReference type="STRING" id="314278.NB231_03737"/>
<dbReference type="InterPro" id="IPR000160">
    <property type="entry name" value="GGDEF_dom"/>
</dbReference>
<dbReference type="Pfam" id="PF00563">
    <property type="entry name" value="EAL"/>
    <property type="match status" value="1"/>
</dbReference>
<dbReference type="Pfam" id="PF00990">
    <property type="entry name" value="GGDEF"/>
    <property type="match status" value="1"/>
</dbReference>
<organism evidence="2 3">
    <name type="scientific">Nitrococcus mobilis Nb-231</name>
    <dbReference type="NCBI Taxonomy" id="314278"/>
    <lineage>
        <taxon>Bacteria</taxon>
        <taxon>Pseudomonadati</taxon>
        <taxon>Pseudomonadota</taxon>
        <taxon>Gammaproteobacteria</taxon>
        <taxon>Chromatiales</taxon>
        <taxon>Ectothiorhodospiraceae</taxon>
        <taxon>Nitrococcus</taxon>
    </lineage>
</organism>
<dbReference type="PANTHER" id="PTHR33121">
    <property type="entry name" value="CYCLIC DI-GMP PHOSPHODIESTERASE PDEF"/>
    <property type="match status" value="1"/>
</dbReference>
<protein>
    <submittedName>
        <fullName evidence="2">Diguanylate cyclase/phosphodiesterase</fullName>
    </submittedName>
</protein>
<proteinExistence type="predicted"/>
<dbReference type="PROSITE" id="PS50883">
    <property type="entry name" value="EAL"/>
    <property type="match status" value="1"/>
</dbReference>
<dbReference type="Gene3D" id="3.20.20.450">
    <property type="entry name" value="EAL domain"/>
    <property type="match status" value="1"/>
</dbReference>